<dbReference type="InterPro" id="IPR036291">
    <property type="entry name" value="NAD(P)-bd_dom_sf"/>
</dbReference>
<comment type="pathway">
    <text evidence="1">Lipid metabolism; butanoate metabolism.</text>
</comment>
<name>A0ABQ4EMI2_9ACTN</name>
<dbReference type="PANTHER" id="PTHR48075:SF9">
    <property type="entry name" value="3-HYDROXYBUTYRYL-COA DEHYDROGENASE"/>
    <property type="match status" value="1"/>
</dbReference>
<dbReference type="Proteomes" id="UP000621500">
    <property type="component" value="Unassembled WGS sequence"/>
</dbReference>
<dbReference type="InterPro" id="IPR013328">
    <property type="entry name" value="6PGD_dom2"/>
</dbReference>
<evidence type="ECO:0000256" key="2">
    <source>
        <dbReference type="ARBA" id="ARBA00009463"/>
    </source>
</evidence>
<reference evidence="6 7" key="1">
    <citation type="submission" date="2021-01" db="EMBL/GenBank/DDBJ databases">
        <title>Whole genome shotgun sequence of Plantactinospora mayteni NBRC 109088.</title>
        <authorList>
            <person name="Komaki H."/>
            <person name="Tamura T."/>
        </authorList>
    </citation>
    <scope>NUCLEOTIDE SEQUENCE [LARGE SCALE GENOMIC DNA]</scope>
    <source>
        <strain evidence="6 7">NBRC 109088</strain>
    </source>
</reference>
<comment type="caution">
    <text evidence="6">The sequence shown here is derived from an EMBL/GenBank/DDBJ whole genome shotgun (WGS) entry which is preliminary data.</text>
</comment>
<gene>
    <name evidence="6" type="primary">paaH</name>
    <name evidence="6" type="ORF">Pma05_24340</name>
</gene>
<evidence type="ECO:0000256" key="1">
    <source>
        <dbReference type="ARBA" id="ARBA00005086"/>
    </source>
</evidence>
<protein>
    <submittedName>
        <fullName evidence="6">3-hydroxybutyryl-CoA dehydrogenase</fullName>
    </submittedName>
</protein>
<accession>A0ABQ4EMI2</accession>
<dbReference type="InterPro" id="IPR008927">
    <property type="entry name" value="6-PGluconate_DH-like_C_sf"/>
</dbReference>
<proteinExistence type="inferred from homology"/>
<evidence type="ECO:0000259" key="4">
    <source>
        <dbReference type="Pfam" id="PF00725"/>
    </source>
</evidence>
<feature type="domain" description="3-hydroxyacyl-CoA dehydrogenase NAD binding" evidence="5">
    <location>
        <begin position="350"/>
        <end position="458"/>
    </location>
</feature>
<evidence type="ECO:0000256" key="3">
    <source>
        <dbReference type="ARBA" id="ARBA00023002"/>
    </source>
</evidence>
<dbReference type="SUPFAM" id="SSF48179">
    <property type="entry name" value="6-phosphogluconate dehydrogenase C-terminal domain-like"/>
    <property type="match status" value="2"/>
</dbReference>
<keyword evidence="7" id="KW-1185">Reference proteome</keyword>
<evidence type="ECO:0000313" key="7">
    <source>
        <dbReference type="Proteomes" id="UP000621500"/>
    </source>
</evidence>
<dbReference type="InterPro" id="IPR006176">
    <property type="entry name" value="3-OHacyl-CoA_DH_NAD-bd"/>
</dbReference>
<evidence type="ECO:0000259" key="5">
    <source>
        <dbReference type="Pfam" id="PF02737"/>
    </source>
</evidence>
<dbReference type="RefSeq" id="WP_275414678.1">
    <property type="nucleotide sequence ID" value="NZ_BAAAZQ010000008.1"/>
</dbReference>
<keyword evidence="3" id="KW-0560">Oxidoreductase</keyword>
<dbReference type="Pfam" id="PF00725">
    <property type="entry name" value="3HCDH"/>
    <property type="match status" value="2"/>
</dbReference>
<organism evidence="6 7">
    <name type="scientific">Plantactinospora mayteni</name>
    <dbReference type="NCBI Taxonomy" id="566021"/>
    <lineage>
        <taxon>Bacteria</taxon>
        <taxon>Bacillati</taxon>
        <taxon>Actinomycetota</taxon>
        <taxon>Actinomycetes</taxon>
        <taxon>Micromonosporales</taxon>
        <taxon>Micromonosporaceae</taxon>
        <taxon>Plantactinospora</taxon>
    </lineage>
</organism>
<dbReference type="NCBIfam" id="NF005875">
    <property type="entry name" value="PRK07819.1"/>
    <property type="match status" value="1"/>
</dbReference>
<feature type="domain" description="3-hydroxyacyl-CoA dehydrogenase C-terminal" evidence="4">
    <location>
        <begin position="461"/>
        <end position="546"/>
    </location>
</feature>
<dbReference type="EMBL" id="BONX01000012">
    <property type="protein sequence ID" value="GIG95861.1"/>
    <property type="molecule type" value="Genomic_DNA"/>
</dbReference>
<dbReference type="Gene3D" id="1.10.1040.10">
    <property type="entry name" value="N-(1-d-carboxylethyl)-l-norvaline Dehydrogenase, domain 2"/>
    <property type="match status" value="2"/>
</dbReference>
<dbReference type="PANTHER" id="PTHR48075">
    <property type="entry name" value="3-HYDROXYACYL-COA DEHYDROGENASE FAMILY PROTEIN"/>
    <property type="match status" value="1"/>
</dbReference>
<dbReference type="InterPro" id="IPR006108">
    <property type="entry name" value="3HC_DH_C"/>
</dbReference>
<feature type="domain" description="3-hydroxyacyl-CoA dehydrogenase C-terminal" evidence="4">
    <location>
        <begin position="192"/>
        <end position="289"/>
    </location>
</feature>
<comment type="similarity">
    <text evidence="2">Belongs to the 3-hydroxyacyl-CoA dehydrogenase family.</text>
</comment>
<dbReference type="Pfam" id="PF02737">
    <property type="entry name" value="3HCDH_N"/>
    <property type="match status" value="2"/>
</dbReference>
<evidence type="ECO:0000313" key="6">
    <source>
        <dbReference type="EMBL" id="GIG95861.1"/>
    </source>
</evidence>
<dbReference type="SUPFAM" id="SSF51735">
    <property type="entry name" value="NAD(P)-binding Rossmann-fold domains"/>
    <property type="match status" value="2"/>
</dbReference>
<sequence length="553" mass="57811">MAGETSGTIGTVGVVGLGTMGAGIAEVFARSGLQVVAVEITAEALDHGRATLARSTDRAVARGRLSSADRDALLDRVTFAVGLPALAEVDLVIEAVPERLDLKRRLFADLDRICRPTAILASNTSSLSVTEIAVATGRPDRVVGMHFFNPAPVMKLVEVIRTVTTSAEVVGAVQALCARLGKVGVTVADRAGFVANALLFGYLNQAVAMVESGYADREEIDTAMRLGCGLPMGPLALLDLIGLDTAYEILDTMYRRGGRDRRHAPVPLLRQMVTAGLLGRKSGQGFYRYERPGSATVVPDGQTPAAEPLDGARPVRRVGVVGSGDAATGLGELFGQAGYDVLVVSPGGTGELAELADVDLVVEAVADDLAAKRALFAGLAEVCKPEALLATTTGTLPVIDVAMAARRPAEVVGLHLPDPTRAGAVVEIVRTVRTSAEAVATARSVCAGLGRTAVVCGDRAGFVVRALLFPYLNDAVRMLEASYATVDDIDHAMTLGCGYPAGPFEVLDAVSPELALRVQRSLYRESREPGLAPAPLLEQLVTAGRRFREAAAD</sequence>
<dbReference type="Gene3D" id="3.40.50.720">
    <property type="entry name" value="NAD(P)-binding Rossmann-like Domain"/>
    <property type="match status" value="2"/>
</dbReference>
<feature type="domain" description="3-hydroxyacyl-CoA dehydrogenase NAD binding" evidence="5">
    <location>
        <begin position="11"/>
        <end position="189"/>
    </location>
</feature>